<proteinExistence type="predicted"/>
<reference evidence="1" key="2">
    <citation type="journal article" date="2015" name="Fish Shellfish Immunol.">
        <title>Early steps in the European eel (Anguilla anguilla)-Vibrio vulnificus interaction in the gills: Role of the RtxA13 toxin.</title>
        <authorList>
            <person name="Callol A."/>
            <person name="Pajuelo D."/>
            <person name="Ebbesson L."/>
            <person name="Teles M."/>
            <person name="MacKenzie S."/>
            <person name="Amaro C."/>
        </authorList>
    </citation>
    <scope>NUCLEOTIDE SEQUENCE</scope>
</reference>
<dbReference type="AlphaFoldDB" id="A0A0E9TEJ4"/>
<evidence type="ECO:0000313" key="1">
    <source>
        <dbReference type="EMBL" id="JAH52011.1"/>
    </source>
</evidence>
<reference evidence="1" key="1">
    <citation type="submission" date="2014-11" db="EMBL/GenBank/DDBJ databases">
        <authorList>
            <person name="Amaro Gonzalez C."/>
        </authorList>
    </citation>
    <scope>NUCLEOTIDE SEQUENCE</scope>
</reference>
<name>A0A0E9TEJ4_ANGAN</name>
<sequence>MNQSLTDDFAKFTIGRLRPHFLDACRPVWDQIDCKSGATSRTSPAPGTAPW</sequence>
<protein>
    <submittedName>
        <fullName evidence="1">Uncharacterized protein</fullName>
    </submittedName>
</protein>
<dbReference type="EMBL" id="GBXM01056566">
    <property type="protein sequence ID" value="JAH52011.1"/>
    <property type="molecule type" value="Transcribed_RNA"/>
</dbReference>
<organism evidence="1">
    <name type="scientific">Anguilla anguilla</name>
    <name type="common">European freshwater eel</name>
    <name type="synonym">Muraena anguilla</name>
    <dbReference type="NCBI Taxonomy" id="7936"/>
    <lineage>
        <taxon>Eukaryota</taxon>
        <taxon>Metazoa</taxon>
        <taxon>Chordata</taxon>
        <taxon>Craniata</taxon>
        <taxon>Vertebrata</taxon>
        <taxon>Euteleostomi</taxon>
        <taxon>Actinopterygii</taxon>
        <taxon>Neopterygii</taxon>
        <taxon>Teleostei</taxon>
        <taxon>Anguilliformes</taxon>
        <taxon>Anguillidae</taxon>
        <taxon>Anguilla</taxon>
    </lineage>
</organism>
<accession>A0A0E9TEJ4</accession>